<dbReference type="AlphaFoldDB" id="A0A1F4V219"/>
<dbReference type="Gene3D" id="3.40.50.150">
    <property type="entry name" value="Vaccinia Virus protein VP39"/>
    <property type="match status" value="1"/>
</dbReference>
<name>A0A1F4V219_UNCKA</name>
<reference evidence="4 5" key="1">
    <citation type="journal article" date="2016" name="Nat. Commun.">
        <title>Thousands of microbial genomes shed light on interconnected biogeochemical processes in an aquifer system.</title>
        <authorList>
            <person name="Anantharaman K."/>
            <person name="Brown C.T."/>
            <person name="Hug L.A."/>
            <person name="Sharon I."/>
            <person name="Castelle C.J."/>
            <person name="Probst A.J."/>
            <person name="Thomas B.C."/>
            <person name="Singh A."/>
            <person name="Wilkins M.J."/>
            <person name="Karaoz U."/>
            <person name="Brodie E.L."/>
            <person name="Williams K.H."/>
            <person name="Hubbard S.S."/>
            <person name="Banfield J.F."/>
        </authorList>
    </citation>
    <scope>NUCLEOTIDE SEQUENCE [LARGE SCALE GENOMIC DNA]</scope>
</reference>
<dbReference type="PANTHER" id="PTHR43861">
    <property type="entry name" value="TRANS-ACONITATE 2-METHYLTRANSFERASE-RELATED"/>
    <property type="match status" value="1"/>
</dbReference>
<evidence type="ECO:0000256" key="1">
    <source>
        <dbReference type="ARBA" id="ARBA00022603"/>
    </source>
</evidence>
<organism evidence="4 5">
    <name type="scientific">candidate division WWE3 bacterium RIFCSPLOWO2_01_FULL_39_13</name>
    <dbReference type="NCBI Taxonomy" id="1802624"/>
    <lineage>
        <taxon>Bacteria</taxon>
        <taxon>Katanobacteria</taxon>
    </lineage>
</organism>
<evidence type="ECO:0000313" key="5">
    <source>
        <dbReference type="Proteomes" id="UP000178771"/>
    </source>
</evidence>
<dbReference type="Proteomes" id="UP000178771">
    <property type="component" value="Unassembled WGS sequence"/>
</dbReference>
<evidence type="ECO:0000313" key="4">
    <source>
        <dbReference type="EMBL" id="OGC51254.1"/>
    </source>
</evidence>
<sequence length="270" mass="30948">MEKSIKMDNAKGWNTISKSYQKRYNIQPNKYYWGPLCPKSLDKLLGNLKGKRILELGSGAAQNSIYLAKHGACVTALDVSSEQLNYGRKLAKANNVHIEFVQGNFESVKKYFEPNIFDKIVSSFALQYCMTPKSLKSVINQIFNLLKIKGELIFSIDHPVRHHGYWDQNDNFIIDNYFDRNTKSWEYSFPEDGISSTMTGSYKTIADYISSIIETGFILKAFIEPEPIDHEISNNFAVKSRYIDDPKKNPFSINHLKRIPGTLIIKVVKE</sequence>
<dbReference type="InterPro" id="IPR029063">
    <property type="entry name" value="SAM-dependent_MTases_sf"/>
</dbReference>
<keyword evidence="2" id="KW-0808">Transferase</keyword>
<dbReference type="EMBL" id="MEVH01000027">
    <property type="protein sequence ID" value="OGC51254.1"/>
    <property type="molecule type" value="Genomic_DNA"/>
</dbReference>
<protein>
    <recommendedName>
        <fullName evidence="3">Methyltransferase domain-containing protein</fullName>
    </recommendedName>
</protein>
<accession>A0A1F4V219</accession>
<comment type="caution">
    <text evidence="4">The sequence shown here is derived from an EMBL/GenBank/DDBJ whole genome shotgun (WGS) entry which is preliminary data.</text>
</comment>
<dbReference type="Pfam" id="PF13649">
    <property type="entry name" value="Methyltransf_25"/>
    <property type="match status" value="1"/>
</dbReference>
<evidence type="ECO:0000256" key="2">
    <source>
        <dbReference type="ARBA" id="ARBA00022679"/>
    </source>
</evidence>
<dbReference type="STRING" id="1802624.A2982_04110"/>
<dbReference type="CDD" id="cd02440">
    <property type="entry name" value="AdoMet_MTases"/>
    <property type="match status" value="1"/>
</dbReference>
<dbReference type="InterPro" id="IPR041698">
    <property type="entry name" value="Methyltransf_25"/>
</dbReference>
<dbReference type="GO" id="GO:0008168">
    <property type="term" value="F:methyltransferase activity"/>
    <property type="evidence" value="ECO:0007669"/>
    <property type="project" value="UniProtKB-KW"/>
</dbReference>
<dbReference type="SUPFAM" id="SSF53335">
    <property type="entry name" value="S-adenosyl-L-methionine-dependent methyltransferases"/>
    <property type="match status" value="1"/>
</dbReference>
<evidence type="ECO:0000259" key="3">
    <source>
        <dbReference type="Pfam" id="PF13649"/>
    </source>
</evidence>
<feature type="domain" description="Methyltransferase" evidence="3">
    <location>
        <begin position="53"/>
        <end position="150"/>
    </location>
</feature>
<dbReference type="GO" id="GO:0032259">
    <property type="term" value="P:methylation"/>
    <property type="evidence" value="ECO:0007669"/>
    <property type="project" value="UniProtKB-KW"/>
</dbReference>
<dbReference type="PANTHER" id="PTHR43861:SF1">
    <property type="entry name" value="TRANS-ACONITATE 2-METHYLTRANSFERASE"/>
    <property type="match status" value="1"/>
</dbReference>
<proteinExistence type="predicted"/>
<keyword evidence="1" id="KW-0489">Methyltransferase</keyword>
<gene>
    <name evidence="4" type="ORF">A2982_04110</name>
</gene>